<dbReference type="PANTHER" id="PTHR31297">
    <property type="entry name" value="GLUCAN ENDO-1,6-BETA-GLUCOSIDASE B"/>
    <property type="match status" value="1"/>
</dbReference>
<evidence type="ECO:0000313" key="6">
    <source>
        <dbReference type="EMBL" id="KAF5378065.1"/>
    </source>
</evidence>
<accession>A0A8H5M1Q8</accession>
<keyword evidence="7" id="KW-1185">Reference proteome</keyword>
<dbReference type="PANTHER" id="PTHR31297:SF13">
    <property type="entry name" value="PUTATIVE-RELATED"/>
    <property type="match status" value="1"/>
</dbReference>
<dbReference type="InterPro" id="IPR001547">
    <property type="entry name" value="Glyco_hydro_5"/>
</dbReference>
<dbReference type="GO" id="GO:0008422">
    <property type="term" value="F:beta-glucosidase activity"/>
    <property type="evidence" value="ECO:0007669"/>
    <property type="project" value="TreeGrafter"/>
</dbReference>
<sequence>MLHGPRGDADANAAGFPGCEYQIREALAEVLGEKKAEFFFDKFLENFFAEEDARFFKSLGLNCIRIAVNYHHFEDDENPRIIKADTFKHLDRAIAACAAHSVYTIIDLHSAPGGQSGGWHADGGTHLPAFWRHKDFQDRVVWLWTQLATRYKDNPWVAGYNVLNEPADPTPCAQGLVRLYDRVVKAIREEVGNVRHILFLDGNTFATDFSGFPEDVKDGARWPNAAFAIHDYAVEGFPGERGEKYKGTPEEVAVIRQKYERKRSWMDERGLCVWNGEWGPVYARREYEGDETDKINARREVP</sequence>
<name>A0A8H5M1Q8_9AGAR</name>
<dbReference type="GO" id="GO:0009251">
    <property type="term" value="P:glucan catabolic process"/>
    <property type="evidence" value="ECO:0007669"/>
    <property type="project" value="TreeGrafter"/>
</dbReference>
<evidence type="ECO:0000256" key="2">
    <source>
        <dbReference type="ARBA" id="ARBA00022801"/>
    </source>
</evidence>
<protein>
    <recommendedName>
        <fullName evidence="5">Glycoside hydrolase family 5 domain-containing protein</fullName>
    </recommendedName>
</protein>
<dbReference type="OrthoDB" id="1887033at2759"/>
<dbReference type="InterPro" id="IPR017853">
    <property type="entry name" value="GH"/>
</dbReference>
<dbReference type="AlphaFoldDB" id="A0A8H5M1Q8"/>
<keyword evidence="3 4" id="KW-0326">Glycosidase</keyword>
<dbReference type="Gene3D" id="3.20.20.80">
    <property type="entry name" value="Glycosidases"/>
    <property type="match status" value="1"/>
</dbReference>
<dbReference type="InterPro" id="IPR050386">
    <property type="entry name" value="Glycosyl_hydrolase_5"/>
</dbReference>
<evidence type="ECO:0000256" key="1">
    <source>
        <dbReference type="ARBA" id="ARBA00005641"/>
    </source>
</evidence>
<comment type="similarity">
    <text evidence="1 4">Belongs to the glycosyl hydrolase 5 (cellulase A) family.</text>
</comment>
<dbReference type="GO" id="GO:0005576">
    <property type="term" value="C:extracellular region"/>
    <property type="evidence" value="ECO:0007669"/>
    <property type="project" value="TreeGrafter"/>
</dbReference>
<dbReference type="Pfam" id="PF00150">
    <property type="entry name" value="Cellulase"/>
    <property type="match status" value="1"/>
</dbReference>
<feature type="domain" description="Glycoside hydrolase family 5" evidence="5">
    <location>
        <begin position="50"/>
        <end position="285"/>
    </location>
</feature>
<evidence type="ECO:0000256" key="3">
    <source>
        <dbReference type="ARBA" id="ARBA00023295"/>
    </source>
</evidence>
<dbReference type="SUPFAM" id="SSF51445">
    <property type="entry name" value="(Trans)glycosidases"/>
    <property type="match status" value="1"/>
</dbReference>
<dbReference type="EMBL" id="JAACJP010000021">
    <property type="protein sequence ID" value="KAF5378065.1"/>
    <property type="molecule type" value="Genomic_DNA"/>
</dbReference>
<organism evidence="6 7">
    <name type="scientific">Tricholomella constricta</name>
    <dbReference type="NCBI Taxonomy" id="117010"/>
    <lineage>
        <taxon>Eukaryota</taxon>
        <taxon>Fungi</taxon>
        <taxon>Dikarya</taxon>
        <taxon>Basidiomycota</taxon>
        <taxon>Agaricomycotina</taxon>
        <taxon>Agaricomycetes</taxon>
        <taxon>Agaricomycetidae</taxon>
        <taxon>Agaricales</taxon>
        <taxon>Tricholomatineae</taxon>
        <taxon>Lyophyllaceae</taxon>
        <taxon>Tricholomella</taxon>
    </lineage>
</organism>
<comment type="caution">
    <text evidence="6">The sequence shown here is derived from an EMBL/GenBank/DDBJ whole genome shotgun (WGS) entry which is preliminary data.</text>
</comment>
<gene>
    <name evidence="6" type="ORF">D9615_007643</name>
</gene>
<dbReference type="Proteomes" id="UP000565441">
    <property type="component" value="Unassembled WGS sequence"/>
</dbReference>
<proteinExistence type="inferred from homology"/>
<keyword evidence="2 4" id="KW-0378">Hydrolase</keyword>
<evidence type="ECO:0000256" key="4">
    <source>
        <dbReference type="RuleBase" id="RU361153"/>
    </source>
</evidence>
<evidence type="ECO:0000313" key="7">
    <source>
        <dbReference type="Proteomes" id="UP000565441"/>
    </source>
</evidence>
<reference evidence="6 7" key="1">
    <citation type="journal article" date="2020" name="ISME J.">
        <title>Uncovering the hidden diversity of litter-decomposition mechanisms in mushroom-forming fungi.</title>
        <authorList>
            <person name="Floudas D."/>
            <person name="Bentzer J."/>
            <person name="Ahren D."/>
            <person name="Johansson T."/>
            <person name="Persson P."/>
            <person name="Tunlid A."/>
        </authorList>
    </citation>
    <scope>NUCLEOTIDE SEQUENCE [LARGE SCALE GENOMIC DNA]</scope>
    <source>
        <strain evidence="6 7">CBS 661.87</strain>
    </source>
</reference>
<evidence type="ECO:0000259" key="5">
    <source>
        <dbReference type="Pfam" id="PF00150"/>
    </source>
</evidence>
<dbReference type="GO" id="GO:0009986">
    <property type="term" value="C:cell surface"/>
    <property type="evidence" value="ECO:0007669"/>
    <property type="project" value="TreeGrafter"/>
</dbReference>